<reference evidence="1 2" key="1">
    <citation type="submission" date="2018-03" db="EMBL/GenBank/DDBJ databases">
        <title>Cross-interface Injection: A General Nanoliter Liquid Handling Method Applied to Single Cells Genome Amplification Automated Nanoliter Liquid Handling Applied to Single Cell Multiple Displacement Amplification.</title>
        <authorList>
            <person name="Yun J."/>
            <person name="Xu P."/>
            <person name="Xu J."/>
            <person name="Dai X."/>
            <person name="Wang Y."/>
            <person name="Zheng X."/>
            <person name="Cao C."/>
            <person name="Yi Q."/>
            <person name="Zhu Y."/>
            <person name="Wang L."/>
            <person name="Dong Z."/>
            <person name="Huang Y."/>
            <person name="Huang L."/>
            <person name="Du W."/>
        </authorList>
    </citation>
    <scope>NUCLEOTIDE SEQUENCE [LARGE SCALE GENOMIC DNA]</scope>
    <source>
        <strain evidence="1 2">Z-D1-2</strain>
    </source>
</reference>
<dbReference type="EMBL" id="PYVU01000040">
    <property type="protein sequence ID" value="PTB96675.1"/>
    <property type="molecule type" value="Genomic_DNA"/>
</dbReference>
<gene>
    <name evidence="1" type="ORF">C9994_06210</name>
</gene>
<dbReference type="AlphaFoldDB" id="A0A2T4DS67"/>
<name>A0A2T4DS67_9BACT</name>
<protein>
    <submittedName>
        <fullName evidence="1">Uncharacterized protein</fullName>
    </submittedName>
</protein>
<organism evidence="1 2">
    <name type="scientific">Marivirga lumbricoides</name>
    <dbReference type="NCBI Taxonomy" id="1046115"/>
    <lineage>
        <taxon>Bacteria</taxon>
        <taxon>Pseudomonadati</taxon>
        <taxon>Bacteroidota</taxon>
        <taxon>Cytophagia</taxon>
        <taxon>Cytophagales</taxon>
        <taxon>Marivirgaceae</taxon>
        <taxon>Marivirga</taxon>
    </lineage>
</organism>
<dbReference type="Proteomes" id="UP000240608">
    <property type="component" value="Unassembled WGS sequence"/>
</dbReference>
<accession>A0A2T4DS67</accession>
<evidence type="ECO:0000313" key="1">
    <source>
        <dbReference type="EMBL" id="PTB96675.1"/>
    </source>
</evidence>
<sequence>MNKPNSKYFNSNNKYSKINIRKKTDKEYVEFRILEDKEDLTEIRDLASQATSKGFARAKKVAHEIVMAQNGKIVRKRPGKPNQIILKLEERKVQVGQTMPLEF</sequence>
<comment type="caution">
    <text evidence="1">The sequence shown here is derived from an EMBL/GenBank/DDBJ whole genome shotgun (WGS) entry which is preliminary data.</text>
</comment>
<evidence type="ECO:0000313" key="2">
    <source>
        <dbReference type="Proteomes" id="UP000240608"/>
    </source>
</evidence>
<proteinExistence type="predicted"/>